<comment type="caution">
    <text evidence="1">The sequence shown here is derived from an EMBL/GenBank/DDBJ whole genome shotgun (WGS) entry which is preliminary data.</text>
</comment>
<protein>
    <recommendedName>
        <fullName evidence="3">DUF4935 domain-containing protein</fullName>
    </recommendedName>
</protein>
<dbReference type="RefSeq" id="WP_221786470.1">
    <property type="nucleotide sequence ID" value="NZ_JACLIC010000002.1"/>
</dbReference>
<reference evidence="1 2" key="1">
    <citation type="submission" date="2020-08" db="EMBL/GenBank/DDBJ databases">
        <title>Fungal Genomes of the International Space Station.</title>
        <authorList>
            <person name="Seuylemezian A."/>
            <person name="Singh N.K."/>
            <person name="Wood J."/>
            <person name="Venkateswaran K."/>
        </authorList>
    </citation>
    <scope>NUCLEOTIDE SEQUENCE [LARGE SCALE GENOMIC DNA]</scope>
    <source>
        <strain evidence="1 2">S/N-304-OC-R4</strain>
    </source>
</reference>
<evidence type="ECO:0000313" key="2">
    <source>
        <dbReference type="Proteomes" id="UP000706031"/>
    </source>
</evidence>
<organism evidence="1 2">
    <name type="scientific">Paenibacillus cucumis</name>
    <name type="common">ex Kampfer et al. 2016</name>
    <dbReference type="NCBI Taxonomy" id="1776858"/>
    <lineage>
        <taxon>Bacteria</taxon>
        <taxon>Bacillati</taxon>
        <taxon>Bacillota</taxon>
        <taxon>Bacilli</taxon>
        <taxon>Bacillales</taxon>
        <taxon>Paenibacillaceae</taxon>
        <taxon>Paenibacillus</taxon>
    </lineage>
</organism>
<dbReference type="Proteomes" id="UP000706031">
    <property type="component" value="Unassembled WGS sequence"/>
</dbReference>
<sequence length="372" mass="42279">MQSNLIKLNSLTNYLLSRNWTWNKVFPNKKLKVFNKFVDEHSDPLTIVIPSNETFQDYIPRVQSVVETLAAFEGVSKEQVIRDITSMDIDKLEIRVVSTFAEDGSIPLSYASNLIDGLKNLIVSAAYSEENPKRSFKRPSQKALSYSDSFKLGQTAVGSYVVTVESGPLLDDHVEMVIDNHVARTEPFSRRVMRRIHKAMHQIESFNKENYKLSDLINEGYNDGLNANICEALLSLYFKEKPVKLESRINYSWIVEVEGETLPDLIILDNDDYHSIKVIAEALRNEEPESLVIEGTISRLSISSGSQYGIINVSATYENKKHSVKIALEEEDYKLACDAHKNNKRVRVTGKMDSSGRTWEIIDLEGFDILMD</sequence>
<keyword evidence="2" id="KW-1185">Reference proteome</keyword>
<accession>A0ABS7KCB4</accession>
<name>A0ABS7KCB4_9BACL</name>
<gene>
    <name evidence="1" type="ORF">H7T88_00800</name>
</gene>
<dbReference type="EMBL" id="JACLIC010000002">
    <property type="protein sequence ID" value="MBY0201779.1"/>
    <property type="molecule type" value="Genomic_DNA"/>
</dbReference>
<evidence type="ECO:0000313" key="1">
    <source>
        <dbReference type="EMBL" id="MBY0201779.1"/>
    </source>
</evidence>
<proteinExistence type="predicted"/>
<evidence type="ECO:0008006" key="3">
    <source>
        <dbReference type="Google" id="ProtNLM"/>
    </source>
</evidence>